<protein>
    <submittedName>
        <fullName evidence="2">Uncharacterized protein</fullName>
    </submittedName>
</protein>
<evidence type="ECO:0000313" key="3">
    <source>
        <dbReference type="Proteomes" id="UP001239213"/>
    </source>
</evidence>
<keyword evidence="3" id="KW-1185">Reference proteome</keyword>
<feature type="region of interest" description="Disordered" evidence="1">
    <location>
        <begin position="1"/>
        <end position="22"/>
    </location>
</feature>
<reference evidence="2" key="1">
    <citation type="submission" date="2016-11" db="EMBL/GenBank/DDBJ databases">
        <title>The genome sequence of Colletotrichum cuscutae.</title>
        <authorList>
            <person name="Baroncelli R."/>
        </authorList>
    </citation>
    <scope>NUCLEOTIDE SEQUENCE</scope>
    <source>
        <strain evidence="2">IMI 304802</strain>
    </source>
</reference>
<evidence type="ECO:0000313" key="2">
    <source>
        <dbReference type="EMBL" id="KAK1499048.1"/>
    </source>
</evidence>
<dbReference type="EMBL" id="MPDP01000002">
    <property type="protein sequence ID" value="KAK1499048.1"/>
    <property type="molecule type" value="Genomic_DNA"/>
</dbReference>
<feature type="compositionally biased region" description="Polar residues" evidence="1">
    <location>
        <begin position="7"/>
        <end position="21"/>
    </location>
</feature>
<dbReference type="AlphaFoldDB" id="A0AAJ0DQE1"/>
<comment type="caution">
    <text evidence="2">The sequence shown here is derived from an EMBL/GenBank/DDBJ whole genome shotgun (WGS) entry which is preliminary data.</text>
</comment>
<organism evidence="2 3">
    <name type="scientific">Colletotrichum cuscutae</name>
    <dbReference type="NCBI Taxonomy" id="1209917"/>
    <lineage>
        <taxon>Eukaryota</taxon>
        <taxon>Fungi</taxon>
        <taxon>Dikarya</taxon>
        <taxon>Ascomycota</taxon>
        <taxon>Pezizomycotina</taxon>
        <taxon>Sordariomycetes</taxon>
        <taxon>Hypocreomycetidae</taxon>
        <taxon>Glomerellales</taxon>
        <taxon>Glomerellaceae</taxon>
        <taxon>Colletotrichum</taxon>
        <taxon>Colletotrichum acutatum species complex</taxon>
    </lineage>
</organism>
<accession>A0AAJ0DQE1</accession>
<name>A0AAJ0DQE1_9PEZI</name>
<gene>
    <name evidence="2" type="ORF">CCUS01_02669</name>
</gene>
<dbReference type="Proteomes" id="UP001239213">
    <property type="component" value="Unassembled WGS sequence"/>
</dbReference>
<evidence type="ECO:0000256" key="1">
    <source>
        <dbReference type="SAM" id="MobiDB-lite"/>
    </source>
</evidence>
<sequence length="122" mass="13949">MFYDLSFNGSSKGAEATTTESTRAKGKFNRTYMRTIPFDIASKMVYIRLRFSVDLLLSASTIALGSHWYGSFMSYLLQIIHRRPYSNEIVRIGDRPVVGASRWFNGGIYESVKTIITEHRHS</sequence>
<proteinExistence type="predicted"/>